<name>A0A1J5PDZ5_9ZZZZ</name>
<protein>
    <submittedName>
        <fullName evidence="1">Uncharacterized protein</fullName>
    </submittedName>
</protein>
<evidence type="ECO:0000313" key="1">
    <source>
        <dbReference type="EMBL" id="OIQ68992.1"/>
    </source>
</evidence>
<reference evidence="1" key="1">
    <citation type="submission" date="2016-10" db="EMBL/GenBank/DDBJ databases">
        <title>Sequence of Gallionella enrichment culture.</title>
        <authorList>
            <person name="Poehlein A."/>
            <person name="Muehling M."/>
            <person name="Daniel R."/>
        </authorList>
    </citation>
    <scope>NUCLEOTIDE SEQUENCE</scope>
</reference>
<dbReference type="AlphaFoldDB" id="A0A1J5PDZ5"/>
<accession>A0A1J5PDZ5</accession>
<proteinExistence type="predicted"/>
<dbReference type="EMBL" id="MLJW01004979">
    <property type="protein sequence ID" value="OIQ68992.1"/>
    <property type="molecule type" value="Genomic_DNA"/>
</dbReference>
<sequence>MHRRREIRCRAAVDAVARRGHARHFFKRRLHRLLHRMANLNILRPRLQMPRQGQKPGMLARAVVMDLARIGIRAGQFLIRLRIVRHMRAAAQISLGHPHICEPARHHLGVDMRALVTGARQCQLCLRQPCRIRSAAFNQRQCLQHFAGRSRENHRLRIAPCFDDRSPCITDDSVPDMGAFQQPATPQFHHRNCRFHVMTSLTDARFLAHGGFKKPQLCVMHRISSCIRPRHRKRSHLKRLAAETRGRNSWRL</sequence>
<comment type="caution">
    <text evidence="1">The sequence shown here is derived from an EMBL/GenBank/DDBJ whole genome shotgun (WGS) entry which is preliminary data.</text>
</comment>
<organism evidence="1">
    <name type="scientific">mine drainage metagenome</name>
    <dbReference type="NCBI Taxonomy" id="410659"/>
    <lineage>
        <taxon>unclassified sequences</taxon>
        <taxon>metagenomes</taxon>
        <taxon>ecological metagenomes</taxon>
    </lineage>
</organism>
<gene>
    <name evidence="1" type="ORF">GALL_494090</name>
</gene>